<dbReference type="InterPro" id="IPR012337">
    <property type="entry name" value="RNaseH-like_sf"/>
</dbReference>
<keyword evidence="5 10" id="KW-0863">Zinc-finger</keyword>
<dbReference type="GO" id="GO:0008270">
    <property type="term" value="F:zinc ion binding"/>
    <property type="evidence" value="ECO:0007669"/>
    <property type="project" value="UniProtKB-KW"/>
</dbReference>
<dbReference type="Pfam" id="PF04258">
    <property type="entry name" value="Peptidase_A22B"/>
    <property type="match status" value="2"/>
</dbReference>
<dbReference type="SUPFAM" id="SSF53098">
    <property type="entry name" value="Ribonuclease H-like"/>
    <property type="match status" value="1"/>
</dbReference>
<feature type="domain" description="BED-type" evidence="12">
    <location>
        <begin position="3"/>
        <end position="57"/>
    </location>
</feature>
<feature type="transmembrane region" description="Helical" evidence="11">
    <location>
        <begin position="679"/>
        <end position="696"/>
    </location>
</feature>
<evidence type="ECO:0000313" key="13">
    <source>
        <dbReference type="EMBL" id="KAF9617656.1"/>
    </source>
</evidence>
<evidence type="ECO:0000256" key="10">
    <source>
        <dbReference type="PROSITE-ProRule" id="PRU00027"/>
    </source>
</evidence>
<evidence type="ECO:0000256" key="11">
    <source>
        <dbReference type="SAM" id="Phobius"/>
    </source>
</evidence>
<comment type="similarity">
    <text evidence="2">Belongs to the peptidase A22B family.</text>
</comment>
<feature type="transmembrane region" description="Helical" evidence="11">
    <location>
        <begin position="870"/>
        <end position="892"/>
    </location>
</feature>
<sequence length="940" mass="105727">MIRKKDPFWEYGENMKGRFQCKFCQKDFPGGIARLKSHLSRLRGRDVAICHSVPEDVRVLALQDIRSQEEYLNKRRRLSTFMIAEENGVKLTVTPTALPISPTTSSPYSSPRLHQTELLAVCSKEDKEAEEKIVKDKEPGDKMVKDNESVDKMVAQAFMMNGIAANVVKSPSFISMIKAIAEYGSGYSLPSCATLSTKLLRDVRKEVNEYVSAIKASWSLTGCTLMSDTWTDSENHSFITLIAYSPKGAVFLKSFESTDSTIAGDFLEDILLSIVDEIGSENVVQIIVNKVSCGEYAMDLVAENYPHIYRTKCASHGFQQMLEDIYENVEWIQSAFDDAKSIVDYLYKYPLVLKSMQVHKPDKELKRPCETTCASYFVMLQSLIDFEDCLRTIVVSPEWSVMNESKTPRGNTIVQLIQSLDFWNRGKEVIASLEPLISVLHLVDGEGSTAGYLYEAMERVRVEFKQRCSNDESKSLKLLKIFDSRRGDIVHKIHAAASFLNPSLMYDGKIKYEQPDIRDGMNYVVEHMRMESLWKLVYLLEPAPLALMLTAIAVTFFSAFRALSHGKEMERNRDFSESSITLDGSQALMIPLLSSCSLLLMFYLFSSLSQVLTAFTTAASVFSLFFCFSPFVSYFNSKIGLVDPFMSRCCSMSFTRNQGLLLLVCVGIVGAWLVSGHWVLNNLLGISICIAFVSHVRLPNIKICALLLCCLFFYDIFWVYFSERLFGTNVMVAVATQKASNPVHIVANSLNLPGLQLITRKIELPVKIVFPRNLFSENVPGSNNTDFMMLGLGDMVKRRNDQFIGRTELGKKEGKESVPLFLSDQDYLGSVSYAQAIPGMLLAFVLCFDHRRSRESVSPFDLSSLRGQTYIWYALPGYAIGLVVALATGTLTHAPQPALLFLVPSTLGPIIFVSWIRKELMQLWEGTGQIPNDKDREVEV</sequence>
<gene>
    <name evidence="13" type="ORF">IFM89_037719</name>
</gene>
<dbReference type="OrthoDB" id="29661at2759"/>
<keyword evidence="7" id="KW-0862">Zinc</keyword>
<keyword evidence="9 11" id="KW-0472">Membrane</keyword>
<dbReference type="GO" id="GO:0033619">
    <property type="term" value="P:membrane protein proteolysis"/>
    <property type="evidence" value="ECO:0007669"/>
    <property type="project" value="TreeGrafter"/>
</dbReference>
<dbReference type="GO" id="GO:0030660">
    <property type="term" value="C:Golgi-associated vesicle membrane"/>
    <property type="evidence" value="ECO:0007669"/>
    <property type="project" value="TreeGrafter"/>
</dbReference>
<feature type="transmembrane region" description="Helical" evidence="11">
    <location>
        <begin position="545"/>
        <end position="563"/>
    </location>
</feature>
<dbReference type="Pfam" id="PF04937">
    <property type="entry name" value="DUF659"/>
    <property type="match status" value="1"/>
</dbReference>
<keyword evidence="4" id="KW-0479">Metal-binding</keyword>
<dbReference type="InterPro" id="IPR006639">
    <property type="entry name" value="Preselin/SPP"/>
</dbReference>
<dbReference type="Proteomes" id="UP000631114">
    <property type="component" value="Unassembled WGS sequence"/>
</dbReference>
<evidence type="ECO:0000256" key="5">
    <source>
        <dbReference type="ARBA" id="ARBA00022771"/>
    </source>
</evidence>
<reference evidence="13 14" key="1">
    <citation type="submission" date="2020-10" db="EMBL/GenBank/DDBJ databases">
        <title>The Coptis chinensis genome and diversification of protoberbering-type alkaloids.</title>
        <authorList>
            <person name="Wang B."/>
            <person name="Shu S."/>
            <person name="Song C."/>
            <person name="Liu Y."/>
        </authorList>
    </citation>
    <scope>NUCLEOTIDE SEQUENCE [LARGE SCALE GENOMIC DNA]</scope>
    <source>
        <strain evidence="13">HL-2020</strain>
        <tissue evidence="13">Leaf</tissue>
    </source>
</reference>
<feature type="transmembrane region" description="Helical" evidence="11">
    <location>
        <begin position="584"/>
        <end position="605"/>
    </location>
</feature>
<comment type="subcellular location">
    <subcellularLocation>
        <location evidence="1">Endomembrane system</location>
        <topology evidence="1">Multi-pass membrane protein</topology>
    </subcellularLocation>
</comment>
<evidence type="ECO:0000256" key="2">
    <source>
        <dbReference type="ARBA" id="ARBA00006859"/>
    </source>
</evidence>
<keyword evidence="14" id="KW-1185">Reference proteome</keyword>
<evidence type="ECO:0000256" key="7">
    <source>
        <dbReference type="ARBA" id="ARBA00022833"/>
    </source>
</evidence>
<dbReference type="PANTHER" id="PTHR12174">
    <property type="entry name" value="SIGNAL PEPTIDE PEPTIDASE"/>
    <property type="match status" value="1"/>
</dbReference>
<keyword evidence="6" id="KW-0378">Hydrolase</keyword>
<dbReference type="PROSITE" id="PS50808">
    <property type="entry name" value="ZF_BED"/>
    <property type="match status" value="1"/>
</dbReference>
<feature type="transmembrane region" description="Helical" evidence="11">
    <location>
        <begin position="703"/>
        <end position="721"/>
    </location>
</feature>
<keyword evidence="3 11" id="KW-0812">Transmembrane</keyword>
<name>A0A835IH13_9MAGN</name>
<evidence type="ECO:0000256" key="1">
    <source>
        <dbReference type="ARBA" id="ARBA00004127"/>
    </source>
</evidence>
<feature type="transmembrane region" description="Helical" evidence="11">
    <location>
        <begin position="898"/>
        <end position="916"/>
    </location>
</feature>
<evidence type="ECO:0000256" key="6">
    <source>
        <dbReference type="ARBA" id="ARBA00022801"/>
    </source>
</evidence>
<evidence type="ECO:0000259" key="12">
    <source>
        <dbReference type="PROSITE" id="PS50808"/>
    </source>
</evidence>
<dbReference type="GO" id="GO:0098553">
    <property type="term" value="C:lumenal side of endoplasmic reticulum membrane"/>
    <property type="evidence" value="ECO:0007669"/>
    <property type="project" value="TreeGrafter"/>
</dbReference>
<feature type="transmembrane region" description="Helical" evidence="11">
    <location>
        <begin position="611"/>
        <end position="633"/>
    </location>
</feature>
<dbReference type="InterPro" id="IPR007021">
    <property type="entry name" value="DUF659"/>
</dbReference>
<evidence type="ECO:0000256" key="3">
    <source>
        <dbReference type="ARBA" id="ARBA00022692"/>
    </source>
</evidence>
<dbReference type="GO" id="GO:0003677">
    <property type="term" value="F:DNA binding"/>
    <property type="evidence" value="ECO:0007669"/>
    <property type="project" value="InterPro"/>
</dbReference>
<organism evidence="13 14">
    <name type="scientific">Coptis chinensis</name>
    <dbReference type="NCBI Taxonomy" id="261450"/>
    <lineage>
        <taxon>Eukaryota</taxon>
        <taxon>Viridiplantae</taxon>
        <taxon>Streptophyta</taxon>
        <taxon>Embryophyta</taxon>
        <taxon>Tracheophyta</taxon>
        <taxon>Spermatophyta</taxon>
        <taxon>Magnoliopsida</taxon>
        <taxon>Ranunculales</taxon>
        <taxon>Ranunculaceae</taxon>
        <taxon>Coptidoideae</taxon>
        <taxon>Coptis</taxon>
    </lineage>
</organism>
<dbReference type="SMART" id="SM00730">
    <property type="entry name" value="PSN"/>
    <property type="match status" value="1"/>
</dbReference>
<evidence type="ECO:0000256" key="9">
    <source>
        <dbReference type="ARBA" id="ARBA00023136"/>
    </source>
</evidence>
<dbReference type="GO" id="GO:0006465">
    <property type="term" value="P:signal peptide processing"/>
    <property type="evidence" value="ECO:0007669"/>
    <property type="project" value="TreeGrafter"/>
</dbReference>
<keyword evidence="8 11" id="KW-1133">Transmembrane helix</keyword>
<dbReference type="GO" id="GO:0098554">
    <property type="term" value="C:cytoplasmic side of endoplasmic reticulum membrane"/>
    <property type="evidence" value="ECO:0007669"/>
    <property type="project" value="TreeGrafter"/>
</dbReference>
<accession>A0A835IH13</accession>
<feature type="transmembrane region" description="Helical" evidence="11">
    <location>
        <begin position="827"/>
        <end position="849"/>
    </location>
</feature>
<comment type="caution">
    <text evidence="13">The sequence shown here is derived from an EMBL/GenBank/DDBJ whole genome shotgun (WGS) entry which is preliminary data.</text>
</comment>
<dbReference type="EMBL" id="JADFTS010000003">
    <property type="protein sequence ID" value="KAF9617656.1"/>
    <property type="molecule type" value="Genomic_DNA"/>
</dbReference>
<evidence type="ECO:0000256" key="8">
    <source>
        <dbReference type="ARBA" id="ARBA00022989"/>
    </source>
</evidence>
<dbReference type="InterPro" id="IPR007369">
    <property type="entry name" value="Peptidase_A22B_SPP"/>
</dbReference>
<evidence type="ECO:0000313" key="14">
    <source>
        <dbReference type="Proteomes" id="UP000631114"/>
    </source>
</evidence>
<dbReference type="AlphaFoldDB" id="A0A835IH13"/>
<feature type="transmembrane region" description="Helical" evidence="11">
    <location>
        <begin position="654"/>
        <end position="673"/>
    </location>
</feature>
<dbReference type="PANTHER" id="PTHR12174:SF22">
    <property type="entry name" value="SIGNAL PEPTIDE PEPTIDASE-LIKE 3"/>
    <property type="match status" value="1"/>
</dbReference>
<dbReference type="GO" id="GO:0042500">
    <property type="term" value="F:aspartic endopeptidase activity, intramembrane cleaving"/>
    <property type="evidence" value="ECO:0007669"/>
    <property type="project" value="InterPro"/>
</dbReference>
<dbReference type="InterPro" id="IPR003656">
    <property type="entry name" value="Znf_BED"/>
</dbReference>
<proteinExistence type="inferred from homology"/>
<evidence type="ECO:0000256" key="4">
    <source>
        <dbReference type="ARBA" id="ARBA00022723"/>
    </source>
</evidence>
<protein>
    <recommendedName>
        <fullName evidence="12">BED-type domain-containing protein</fullName>
    </recommendedName>
</protein>